<comment type="subcellular location">
    <subcellularLocation>
        <location evidence="1">Cell inner membrane</location>
        <topology evidence="1">Single-pass membrane protein</topology>
    </subcellularLocation>
</comment>
<proteinExistence type="inferred from homology"/>
<dbReference type="AlphaFoldDB" id="A0A4R3YMA4"/>
<dbReference type="GO" id="GO:0015628">
    <property type="term" value="P:protein secretion by the type II secretion system"/>
    <property type="evidence" value="ECO:0007669"/>
    <property type="project" value="InterPro"/>
</dbReference>
<organism evidence="13 14">
    <name type="scientific">Biostraticola tofi</name>
    <dbReference type="NCBI Taxonomy" id="466109"/>
    <lineage>
        <taxon>Bacteria</taxon>
        <taxon>Pseudomonadati</taxon>
        <taxon>Pseudomonadota</taxon>
        <taxon>Gammaproteobacteria</taxon>
        <taxon>Enterobacterales</taxon>
        <taxon>Bruguierivoracaceae</taxon>
        <taxon>Biostraticola</taxon>
    </lineage>
</organism>
<keyword evidence="4" id="KW-0488">Methylation</keyword>
<evidence type="ECO:0000313" key="13">
    <source>
        <dbReference type="EMBL" id="TCV92618.1"/>
    </source>
</evidence>
<gene>
    <name evidence="13" type="ORF">EDC52_11166</name>
</gene>
<evidence type="ECO:0000256" key="5">
    <source>
        <dbReference type="ARBA" id="ARBA00022519"/>
    </source>
</evidence>
<dbReference type="SUPFAM" id="SSF54523">
    <property type="entry name" value="Pili subunits"/>
    <property type="match status" value="1"/>
</dbReference>
<keyword evidence="8 11" id="KW-0472">Membrane</keyword>
<dbReference type="Proteomes" id="UP000295719">
    <property type="component" value="Unassembled WGS sequence"/>
</dbReference>
<dbReference type="Pfam" id="PF12019">
    <property type="entry name" value="GspH"/>
    <property type="match status" value="1"/>
</dbReference>
<reference evidence="13 14" key="1">
    <citation type="submission" date="2019-03" db="EMBL/GenBank/DDBJ databases">
        <title>Genomic Encyclopedia of Type Strains, Phase IV (KMG-IV): sequencing the most valuable type-strain genomes for metagenomic binning, comparative biology and taxonomic classification.</title>
        <authorList>
            <person name="Goeker M."/>
        </authorList>
    </citation>
    <scope>NUCLEOTIDE SEQUENCE [LARGE SCALE GENOMIC DNA]</scope>
    <source>
        <strain evidence="13 14">DSM 19580</strain>
    </source>
</reference>
<dbReference type="InterPro" id="IPR045584">
    <property type="entry name" value="Pilin-like"/>
</dbReference>
<keyword evidence="7 11" id="KW-1133">Transmembrane helix</keyword>
<dbReference type="RefSeq" id="WP_131867162.1">
    <property type="nucleotide sequence ID" value="NZ_SMCR01000011.1"/>
</dbReference>
<protein>
    <recommendedName>
        <fullName evidence="2">Type II secretion system protein H</fullName>
    </recommendedName>
    <alternativeName>
        <fullName evidence="10">General secretion pathway protein H</fullName>
    </alternativeName>
</protein>
<evidence type="ECO:0000256" key="11">
    <source>
        <dbReference type="SAM" id="Phobius"/>
    </source>
</evidence>
<dbReference type="InterPro" id="IPR022346">
    <property type="entry name" value="T2SS_GspH"/>
</dbReference>
<evidence type="ECO:0000256" key="7">
    <source>
        <dbReference type="ARBA" id="ARBA00022989"/>
    </source>
</evidence>
<evidence type="ECO:0000313" key="14">
    <source>
        <dbReference type="Proteomes" id="UP000295719"/>
    </source>
</evidence>
<dbReference type="GO" id="GO:0005886">
    <property type="term" value="C:plasma membrane"/>
    <property type="evidence" value="ECO:0007669"/>
    <property type="project" value="UniProtKB-SubCell"/>
</dbReference>
<sequence length="156" mass="16598">MKTTAVRTQGFTLPEALICLAIIAMTILMALNGWRHLQHHAQLAEAADRLADFMQRHQLQATRINQNCQLRVNQGYGWSLIGVSANCDGAPAGSSARLHSPYANIKLESSASDRLTLAGLRSTATPASLLLTGPSGRITIILSGGGRIRSVVEPAG</sequence>
<evidence type="ECO:0000256" key="2">
    <source>
        <dbReference type="ARBA" id="ARBA00021549"/>
    </source>
</evidence>
<dbReference type="EMBL" id="SMCR01000011">
    <property type="protein sequence ID" value="TCV92618.1"/>
    <property type="molecule type" value="Genomic_DNA"/>
</dbReference>
<feature type="transmembrane region" description="Helical" evidence="11">
    <location>
        <begin position="12"/>
        <end position="31"/>
    </location>
</feature>
<evidence type="ECO:0000256" key="9">
    <source>
        <dbReference type="ARBA" id="ARBA00025772"/>
    </source>
</evidence>
<keyword evidence="6 11" id="KW-0812">Transmembrane</keyword>
<keyword evidence="14" id="KW-1185">Reference proteome</keyword>
<evidence type="ECO:0000256" key="4">
    <source>
        <dbReference type="ARBA" id="ARBA00022481"/>
    </source>
</evidence>
<keyword evidence="5" id="KW-0997">Cell inner membrane</keyword>
<dbReference type="Pfam" id="PF07963">
    <property type="entry name" value="N_methyl"/>
    <property type="match status" value="1"/>
</dbReference>
<dbReference type="InterPro" id="IPR012902">
    <property type="entry name" value="N_methyl_site"/>
</dbReference>
<feature type="domain" description="General secretion pathway GspH" evidence="12">
    <location>
        <begin position="46"/>
        <end position="146"/>
    </location>
</feature>
<comment type="similarity">
    <text evidence="9">Belongs to the GSP H family.</text>
</comment>
<evidence type="ECO:0000259" key="12">
    <source>
        <dbReference type="Pfam" id="PF12019"/>
    </source>
</evidence>
<evidence type="ECO:0000256" key="10">
    <source>
        <dbReference type="ARBA" id="ARBA00030775"/>
    </source>
</evidence>
<dbReference type="NCBIfam" id="TIGR02532">
    <property type="entry name" value="IV_pilin_GFxxxE"/>
    <property type="match status" value="1"/>
</dbReference>
<evidence type="ECO:0000256" key="1">
    <source>
        <dbReference type="ARBA" id="ARBA00004377"/>
    </source>
</evidence>
<evidence type="ECO:0000256" key="8">
    <source>
        <dbReference type="ARBA" id="ARBA00023136"/>
    </source>
</evidence>
<comment type="caution">
    <text evidence="13">The sequence shown here is derived from an EMBL/GenBank/DDBJ whole genome shotgun (WGS) entry which is preliminary data.</text>
</comment>
<accession>A0A4R3YMA4</accession>
<keyword evidence="3" id="KW-1003">Cell membrane</keyword>
<name>A0A4R3YMA4_9GAMM</name>
<evidence type="ECO:0000256" key="6">
    <source>
        <dbReference type="ARBA" id="ARBA00022692"/>
    </source>
</evidence>
<dbReference type="OrthoDB" id="7065799at2"/>
<evidence type="ECO:0000256" key="3">
    <source>
        <dbReference type="ARBA" id="ARBA00022475"/>
    </source>
</evidence>
<dbReference type="GO" id="GO:0015627">
    <property type="term" value="C:type II protein secretion system complex"/>
    <property type="evidence" value="ECO:0007669"/>
    <property type="project" value="InterPro"/>
</dbReference>